<dbReference type="InterPro" id="IPR050624">
    <property type="entry name" value="HTH-type_Tx_Regulator"/>
</dbReference>
<reference evidence="4 5" key="1">
    <citation type="submission" date="2015-02" db="EMBL/GenBank/DDBJ databases">
        <title>Improved understanding of the partial-nitritation anammox process through 23 genomes representing the majority of the microbial community.</title>
        <authorList>
            <person name="Speth D.R."/>
            <person name="In T Zandt M."/>
            <person name="Guerrero Cruz S."/>
            <person name="Jetten M.S."/>
            <person name="Dutilh B.E."/>
        </authorList>
    </citation>
    <scope>NUCLEOTIDE SEQUENCE [LARGE SCALE GENOMIC DNA]</scope>
    <source>
        <strain evidence="4">OLB21</strain>
    </source>
</reference>
<protein>
    <submittedName>
        <fullName evidence="4">Bacterial regulatory protein, tetR family</fullName>
    </submittedName>
</protein>
<evidence type="ECO:0000256" key="2">
    <source>
        <dbReference type="PROSITE-ProRule" id="PRU00335"/>
    </source>
</evidence>
<gene>
    <name evidence="4" type="ORF">UZ20_WS6002000958</name>
</gene>
<comment type="caution">
    <text evidence="4">The sequence shown here is derived from an EMBL/GenBank/DDBJ whole genome shotgun (WGS) entry which is preliminary data.</text>
</comment>
<dbReference type="PROSITE" id="PS50977">
    <property type="entry name" value="HTH_TETR_2"/>
    <property type="match status" value="1"/>
</dbReference>
<evidence type="ECO:0000313" key="5">
    <source>
        <dbReference type="Proteomes" id="UP000070449"/>
    </source>
</evidence>
<proteinExistence type="predicted"/>
<sequence>MQRKQDKIEKILKSAEKLFSANYYHNVSTNHIADLSGIPIGTLYGYFSRKSEIAEEIINSYINQTDQIFLRIKKQRGNSIVDAARGLISESVRQIETSPFVLEVMIMSSMDYYPEELTGPLMLFRKRWQENLCSIQSLSFMSAKATRLAYSYFVSHVCASNQIRFVEAEAVDHLARYFDFLRTNDPAAKLLFAERID</sequence>
<dbReference type="EMBL" id="JYPD01000025">
    <property type="protein sequence ID" value="KXK08429.1"/>
    <property type="molecule type" value="Genomic_DNA"/>
</dbReference>
<dbReference type="GO" id="GO:0003677">
    <property type="term" value="F:DNA binding"/>
    <property type="evidence" value="ECO:0007669"/>
    <property type="project" value="UniProtKB-UniRule"/>
</dbReference>
<organism evidence="4 5">
    <name type="scientific">candidate division WS6 bacterium OLB21</name>
    <dbReference type="NCBI Taxonomy" id="1617427"/>
    <lineage>
        <taxon>Bacteria</taxon>
        <taxon>Candidatus Dojkabacteria</taxon>
    </lineage>
</organism>
<dbReference type="Proteomes" id="UP000070449">
    <property type="component" value="Unassembled WGS sequence"/>
</dbReference>
<feature type="domain" description="HTH tetR-type" evidence="3">
    <location>
        <begin position="5"/>
        <end position="65"/>
    </location>
</feature>
<evidence type="ECO:0000259" key="3">
    <source>
        <dbReference type="PROSITE" id="PS50977"/>
    </source>
</evidence>
<dbReference type="AlphaFoldDB" id="A0A136KG99"/>
<dbReference type="PRINTS" id="PR00455">
    <property type="entry name" value="HTHTETR"/>
</dbReference>
<accession>A0A136KG99</accession>
<evidence type="ECO:0000313" key="4">
    <source>
        <dbReference type="EMBL" id="KXK08429.1"/>
    </source>
</evidence>
<name>A0A136KG99_9BACT</name>
<dbReference type="Pfam" id="PF00440">
    <property type="entry name" value="TetR_N"/>
    <property type="match status" value="1"/>
</dbReference>
<dbReference type="InterPro" id="IPR009057">
    <property type="entry name" value="Homeodomain-like_sf"/>
</dbReference>
<dbReference type="Gene3D" id="1.10.357.10">
    <property type="entry name" value="Tetracycline Repressor, domain 2"/>
    <property type="match status" value="1"/>
</dbReference>
<keyword evidence="1 2" id="KW-0238">DNA-binding</keyword>
<dbReference type="InterPro" id="IPR001647">
    <property type="entry name" value="HTH_TetR"/>
</dbReference>
<dbReference type="STRING" id="1617427.UZ20_WS6002000958"/>
<dbReference type="SUPFAM" id="SSF46689">
    <property type="entry name" value="Homeodomain-like"/>
    <property type="match status" value="1"/>
</dbReference>
<dbReference type="PANTHER" id="PTHR43479:SF11">
    <property type="entry name" value="ACREF_ENVCD OPERON REPRESSOR-RELATED"/>
    <property type="match status" value="1"/>
</dbReference>
<dbReference type="PANTHER" id="PTHR43479">
    <property type="entry name" value="ACREF/ENVCD OPERON REPRESSOR-RELATED"/>
    <property type="match status" value="1"/>
</dbReference>
<evidence type="ECO:0000256" key="1">
    <source>
        <dbReference type="ARBA" id="ARBA00023125"/>
    </source>
</evidence>
<feature type="DNA-binding region" description="H-T-H motif" evidence="2">
    <location>
        <begin position="28"/>
        <end position="47"/>
    </location>
</feature>